<keyword evidence="4" id="KW-0472">Membrane</keyword>
<dbReference type="Gene3D" id="1.10.287.110">
    <property type="entry name" value="DnaJ domain"/>
    <property type="match status" value="1"/>
</dbReference>
<feature type="transmembrane region" description="Helical" evidence="4">
    <location>
        <begin position="488"/>
        <end position="509"/>
    </location>
</feature>
<reference evidence="7" key="1">
    <citation type="journal article" date="2019" name="Int. J. Syst. Evol. Microbiol.">
        <title>The Global Catalogue of Microorganisms (GCM) 10K type strain sequencing project: providing services to taxonomists for standard genome sequencing and annotation.</title>
        <authorList>
            <consortium name="The Broad Institute Genomics Platform"/>
            <consortium name="The Broad Institute Genome Sequencing Center for Infectious Disease"/>
            <person name="Wu L."/>
            <person name="Ma J."/>
        </authorList>
    </citation>
    <scope>NUCLEOTIDE SEQUENCE [LARGE SCALE GENOMIC DNA]</scope>
    <source>
        <strain evidence="7">NBRC 106396</strain>
    </source>
</reference>
<dbReference type="InterPro" id="IPR011990">
    <property type="entry name" value="TPR-like_helical_dom_sf"/>
</dbReference>
<keyword evidence="7" id="KW-1185">Reference proteome</keyword>
<evidence type="ECO:0000259" key="5">
    <source>
        <dbReference type="PROSITE" id="PS50076"/>
    </source>
</evidence>
<dbReference type="InterPro" id="IPR001623">
    <property type="entry name" value="DnaJ_domain"/>
</dbReference>
<dbReference type="InterPro" id="IPR019734">
    <property type="entry name" value="TPR_rpt"/>
</dbReference>
<dbReference type="PROSITE" id="PS50076">
    <property type="entry name" value="DNAJ_2"/>
    <property type="match status" value="1"/>
</dbReference>
<evidence type="ECO:0000256" key="1">
    <source>
        <dbReference type="ARBA" id="ARBA00022705"/>
    </source>
</evidence>
<dbReference type="InterPro" id="IPR036869">
    <property type="entry name" value="J_dom_sf"/>
</dbReference>
<evidence type="ECO:0000313" key="6">
    <source>
        <dbReference type="EMBL" id="MFC7371076.1"/>
    </source>
</evidence>
<dbReference type="Gene3D" id="1.25.40.10">
    <property type="entry name" value="Tetratricopeptide repeat domain"/>
    <property type="match status" value="2"/>
</dbReference>
<dbReference type="Pfam" id="PF14559">
    <property type="entry name" value="TPR_19"/>
    <property type="match status" value="1"/>
</dbReference>
<name>A0ABW2NKX3_9BACL</name>
<keyword evidence="2" id="KW-0346">Stress response</keyword>
<feature type="domain" description="J" evidence="5">
    <location>
        <begin position="3"/>
        <end position="62"/>
    </location>
</feature>
<keyword evidence="4" id="KW-1133">Transmembrane helix</keyword>
<keyword evidence="3" id="KW-0802">TPR repeat</keyword>
<dbReference type="SUPFAM" id="SSF46565">
    <property type="entry name" value="Chaperone J-domain"/>
    <property type="match status" value="1"/>
</dbReference>
<proteinExistence type="predicted"/>
<dbReference type="PANTHER" id="PTHR12558">
    <property type="entry name" value="CELL DIVISION CYCLE 16,23,27"/>
    <property type="match status" value="1"/>
</dbReference>
<evidence type="ECO:0000256" key="3">
    <source>
        <dbReference type="PROSITE-ProRule" id="PRU00339"/>
    </source>
</evidence>
<protein>
    <submittedName>
        <fullName evidence="6">Tetratricopeptide repeat protein</fullName>
    </submittedName>
</protein>
<keyword evidence="4" id="KW-0812">Transmembrane</keyword>
<accession>A0ABW2NKX3</accession>
<feature type="repeat" description="TPR" evidence="3">
    <location>
        <begin position="355"/>
        <end position="388"/>
    </location>
</feature>
<dbReference type="Proteomes" id="UP001596549">
    <property type="component" value="Unassembled WGS sequence"/>
</dbReference>
<organism evidence="6 7">
    <name type="scientific">Fictibacillus iocasae</name>
    <dbReference type="NCBI Taxonomy" id="2715437"/>
    <lineage>
        <taxon>Bacteria</taxon>
        <taxon>Bacillati</taxon>
        <taxon>Bacillota</taxon>
        <taxon>Bacilli</taxon>
        <taxon>Bacillales</taxon>
        <taxon>Fictibacillaceae</taxon>
        <taxon>Fictibacillus</taxon>
    </lineage>
</organism>
<evidence type="ECO:0000313" key="7">
    <source>
        <dbReference type="Proteomes" id="UP001596549"/>
    </source>
</evidence>
<dbReference type="PROSITE" id="PS50005">
    <property type="entry name" value="TPR"/>
    <property type="match status" value="1"/>
</dbReference>
<evidence type="ECO:0000256" key="4">
    <source>
        <dbReference type="SAM" id="Phobius"/>
    </source>
</evidence>
<dbReference type="PANTHER" id="PTHR12558:SF13">
    <property type="entry name" value="CELL DIVISION CYCLE PROTEIN 27 HOMOLOG"/>
    <property type="match status" value="1"/>
</dbReference>
<dbReference type="RefSeq" id="WP_379747293.1">
    <property type="nucleotide sequence ID" value="NZ_JBHTCP010000010.1"/>
</dbReference>
<dbReference type="EMBL" id="JBHTCP010000010">
    <property type="protein sequence ID" value="MFC7371076.1"/>
    <property type="molecule type" value="Genomic_DNA"/>
</dbReference>
<dbReference type="SUPFAM" id="SSF48452">
    <property type="entry name" value="TPR-like"/>
    <property type="match status" value="1"/>
</dbReference>
<gene>
    <name evidence="6" type="ORF">ACFQPF_05255</name>
</gene>
<keyword evidence="1" id="KW-0235">DNA replication</keyword>
<sequence>MNSYWTILGIQPTDDLSAIKKAYSKQLKLHHPEDDPEGYQRLREAFDAVKKNLKKKTHLSADAEAAAGSAHAEPFPSYSDFEERIPLSVVLPELKASPEPPRHTIAQFMEKAENIYRSITWRIEEEKWLDLLNDELLWSMEHKQQVSQTLLSFIAQHHLLPKNIWLLLENQFQWSEMIKERRHSLNREDMDHFLHYYKKRLSQSPDLSFHYAASVPGIDADSFFRAREAALDAYTAGDEEQAEKEAAAAGRIFSDDPDLQLIHGLLCQRTNRLNEAEVRLKKAHSLRPGHALTVLTLGKVLSHAKRYTEAAELLSGLQDHKEAKLLLARVYIESGQYMEAEVLLSPMLTVRPDDIDIISLLGRSLYKQERLLEARQQFKRIRELEPYDAEAITALADINTLLKTRSFRKKVKNPPSRRELKSELKQYSFLKKGGVFLLSHLRWRMLIPLFLAYFGYQAVADTDEFSHPVWLMVVYLINLFFLPEDVSFSFIIMPALWTIVFLVSMFLILREWKRIYRGLR</sequence>
<evidence type="ECO:0000256" key="2">
    <source>
        <dbReference type="ARBA" id="ARBA00023016"/>
    </source>
</evidence>
<dbReference type="CDD" id="cd06257">
    <property type="entry name" value="DnaJ"/>
    <property type="match status" value="1"/>
</dbReference>
<dbReference type="SMART" id="SM00271">
    <property type="entry name" value="DnaJ"/>
    <property type="match status" value="1"/>
</dbReference>
<comment type="caution">
    <text evidence="6">The sequence shown here is derived from an EMBL/GenBank/DDBJ whole genome shotgun (WGS) entry which is preliminary data.</text>
</comment>